<sequence length="217" mass="24034">MALESGDHIWYYDGQGNEFAIPGEQTSTDKNVPRQVWFPGANPGDQNDYRGNGKHIFYFVLFDTEVRRGQPQLLSGRGSFAWLHNNPGNLSSDGRDYGQFPGKLGWHNFFVFPDKDTGFAAIQPWLENNGYLGLSITETFKKYAPRGDGHNTPEQYAAQVAAAVGISPDTLLQDLGDDEWQSLLNGIERVEGTIEGDTFTYNDPDLPAAISSLALNL</sequence>
<dbReference type="AlphaFoldDB" id="W9B6K0"/>
<dbReference type="EMBL" id="CCBB010000003">
    <property type="protein sequence ID" value="CDO10351.1"/>
    <property type="molecule type" value="Genomic_DNA"/>
</dbReference>
<keyword evidence="2" id="KW-1185">Reference proteome</keyword>
<dbReference type="Proteomes" id="UP000028870">
    <property type="component" value="Unassembled WGS sequence"/>
</dbReference>
<dbReference type="STRING" id="258533.BN977_05183"/>
<reference evidence="1" key="2">
    <citation type="submission" date="2014-03" db="EMBL/GenBank/DDBJ databases">
        <authorList>
            <person name="Urmite Genomes"/>
        </authorList>
    </citation>
    <scope>NUCLEOTIDE SEQUENCE</scope>
    <source>
        <strain evidence="1">DSM 44829</strain>
    </source>
</reference>
<dbReference type="eggNOG" id="COG3409">
    <property type="taxonomic scope" value="Bacteria"/>
</dbReference>
<dbReference type="RefSeq" id="WP_036402423.1">
    <property type="nucleotide sequence ID" value="NZ_CCBB010000003.1"/>
</dbReference>
<organism evidence="1 2">
    <name type="scientific">Mycolicibacterium cosmeticum</name>
    <dbReference type="NCBI Taxonomy" id="258533"/>
    <lineage>
        <taxon>Bacteria</taxon>
        <taxon>Bacillati</taxon>
        <taxon>Actinomycetota</taxon>
        <taxon>Actinomycetes</taxon>
        <taxon>Mycobacteriales</taxon>
        <taxon>Mycobacteriaceae</taxon>
        <taxon>Mycolicibacterium</taxon>
    </lineage>
</organism>
<protein>
    <submittedName>
        <fullName evidence="1">Uncharacterized protein</fullName>
    </submittedName>
</protein>
<evidence type="ECO:0000313" key="2">
    <source>
        <dbReference type="Proteomes" id="UP000028870"/>
    </source>
</evidence>
<name>W9B6K0_MYCCO</name>
<evidence type="ECO:0000313" key="1">
    <source>
        <dbReference type="EMBL" id="CDO10351.1"/>
    </source>
</evidence>
<comment type="caution">
    <text evidence="1">The sequence shown here is derived from an EMBL/GenBank/DDBJ whole genome shotgun (WGS) entry which is preliminary data.</text>
</comment>
<proteinExistence type="predicted"/>
<gene>
    <name evidence="1" type="ORF">BN977_05183</name>
</gene>
<reference evidence="1" key="1">
    <citation type="submission" date="2014-03" db="EMBL/GenBank/DDBJ databases">
        <title>Draft Genome Sequence of Mycobacterium cosmeticum DSM 44829.</title>
        <authorList>
            <person name="Croce O."/>
            <person name="Robert C."/>
            <person name="Raoult D."/>
            <person name="Drancourt M."/>
        </authorList>
    </citation>
    <scope>NUCLEOTIDE SEQUENCE [LARGE SCALE GENOMIC DNA]</scope>
    <source>
        <strain evidence="1">DSM 44829</strain>
    </source>
</reference>
<dbReference type="OrthoDB" id="5088636at2"/>
<accession>W9B6K0</accession>